<evidence type="ECO:0000313" key="1">
    <source>
        <dbReference type="EMBL" id="MBP1930891.1"/>
    </source>
</evidence>
<dbReference type="Proteomes" id="UP001519343">
    <property type="component" value="Unassembled WGS sequence"/>
</dbReference>
<dbReference type="EMBL" id="JAGGKT010000002">
    <property type="protein sequence ID" value="MBP1930891.1"/>
    <property type="molecule type" value="Genomic_DNA"/>
</dbReference>
<accession>A0ABS4GKW9</accession>
<evidence type="ECO:0008006" key="3">
    <source>
        <dbReference type="Google" id="ProtNLM"/>
    </source>
</evidence>
<protein>
    <recommendedName>
        <fullName evidence="3">Thioredoxin</fullName>
    </recommendedName>
</protein>
<proteinExistence type="predicted"/>
<gene>
    <name evidence="1" type="ORF">J2Z37_000888</name>
</gene>
<name>A0ABS4GKW9_9BACL</name>
<reference evidence="1 2" key="1">
    <citation type="submission" date="2021-03" db="EMBL/GenBank/DDBJ databases">
        <title>Genomic Encyclopedia of Type Strains, Phase IV (KMG-IV): sequencing the most valuable type-strain genomes for metagenomic binning, comparative biology and taxonomic classification.</title>
        <authorList>
            <person name="Goeker M."/>
        </authorList>
    </citation>
    <scope>NUCLEOTIDE SEQUENCE [LARGE SCALE GENOMIC DNA]</scope>
    <source>
        <strain evidence="1 2">DSM 24738</strain>
    </source>
</reference>
<sequence length="344" mass="36861">MSEQIALKDPLEAMEHFFMMGWTDGLPVVPPTPEKVEAMLNEAGLTGSEVIGRIAERNSVITAEKVAINAVMAGCLPAYMPVVMAAVQAVLDPAFGVHGPTVSTGGAAMLVIVNGPIIQQIGLNSGKNLMGTGHRANLTIGRAVRLVLQIAGAGAKFDQTTIGHPGKISFCIAEAEQEDWEPLHVQRGFQRTDSAVTVFASEGPNQIYNHVATNPEQLLLSFADRMTPFSTFNMQRNTQCVVVVCPEHLATIQRYGWDKTRVQQFLFEQARRPRADLEKFGFPVESALGDKDWITVAPSPEDILLVAGGGPAGSFSSYIPGWASMDQSVAITKPITTAAACGDT</sequence>
<evidence type="ECO:0000313" key="2">
    <source>
        <dbReference type="Proteomes" id="UP001519343"/>
    </source>
</evidence>
<organism evidence="1 2">
    <name type="scientific">Ammoniphilus resinae</name>
    <dbReference type="NCBI Taxonomy" id="861532"/>
    <lineage>
        <taxon>Bacteria</taxon>
        <taxon>Bacillati</taxon>
        <taxon>Bacillota</taxon>
        <taxon>Bacilli</taxon>
        <taxon>Bacillales</taxon>
        <taxon>Paenibacillaceae</taxon>
        <taxon>Aneurinibacillus group</taxon>
        <taxon>Ammoniphilus</taxon>
    </lineage>
</organism>
<comment type="caution">
    <text evidence="1">The sequence shown here is derived from an EMBL/GenBank/DDBJ whole genome shotgun (WGS) entry which is preliminary data.</text>
</comment>
<dbReference type="RefSeq" id="WP_209809006.1">
    <property type="nucleotide sequence ID" value="NZ_JAGGKT010000002.1"/>
</dbReference>
<keyword evidence="2" id="KW-1185">Reference proteome</keyword>